<keyword evidence="10 14" id="KW-0407">Ion channel</keyword>
<dbReference type="NCBIfam" id="TIGR00494">
    <property type="entry name" value="crcB"/>
    <property type="match status" value="1"/>
</dbReference>
<protein>
    <recommendedName>
        <fullName evidence="14">Fluoride-specific ion channel FluC</fullName>
    </recommendedName>
</protein>
<feature type="transmembrane region" description="Helical" evidence="14">
    <location>
        <begin position="32"/>
        <end position="52"/>
    </location>
</feature>
<keyword evidence="7 14" id="KW-0915">Sodium</keyword>
<dbReference type="HAMAP" id="MF_00454">
    <property type="entry name" value="FluC"/>
    <property type="match status" value="1"/>
</dbReference>
<keyword evidence="5 14" id="KW-0479">Metal-binding</keyword>
<dbReference type="Pfam" id="PF02537">
    <property type="entry name" value="CRCB"/>
    <property type="match status" value="1"/>
</dbReference>
<evidence type="ECO:0000313" key="16">
    <source>
        <dbReference type="Proteomes" id="UP001589738"/>
    </source>
</evidence>
<evidence type="ECO:0000313" key="15">
    <source>
        <dbReference type="EMBL" id="MFC0477503.1"/>
    </source>
</evidence>
<keyword evidence="16" id="KW-1185">Reference proteome</keyword>
<sequence>MNYILIAVGGFIGANARYIIGLLAKKYINVSIPIGTLFINAIGSLLLGLLVGKGIRGDVYSFLGVGFMGAFTTFSTFKLELVQLWQSKEHKAFVVYLILSYGLGMVLASIGFMLA</sequence>
<keyword evidence="8 14" id="KW-0406">Ion transport</keyword>
<evidence type="ECO:0000256" key="1">
    <source>
        <dbReference type="ARBA" id="ARBA00004651"/>
    </source>
</evidence>
<keyword evidence="3 14" id="KW-1003">Cell membrane</keyword>
<comment type="caution">
    <text evidence="15">The sequence shown here is derived from an EMBL/GenBank/DDBJ whole genome shotgun (WGS) entry which is preliminary data.</text>
</comment>
<comment type="function">
    <text evidence="13 14">Fluoride-specific ion channel. Important for reducing fluoride concentration in the cell, thus reducing its toxicity.</text>
</comment>
<feature type="transmembrane region" description="Helical" evidence="14">
    <location>
        <begin position="59"/>
        <end position="77"/>
    </location>
</feature>
<evidence type="ECO:0000256" key="6">
    <source>
        <dbReference type="ARBA" id="ARBA00022989"/>
    </source>
</evidence>
<evidence type="ECO:0000256" key="13">
    <source>
        <dbReference type="ARBA" id="ARBA00049940"/>
    </source>
</evidence>
<evidence type="ECO:0000256" key="8">
    <source>
        <dbReference type="ARBA" id="ARBA00023065"/>
    </source>
</evidence>
<comment type="similarity">
    <text evidence="11 14">Belongs to the fluoride channel Fluc/FEX (TC 1.A.43) family.</text>
</comment>
<name>A0ABV6KVZ2_9BACI</name>
<feature type="binding site" evidence="14">
    <location>
        <position position="69"/>
    </location>
    <ligand>
        <name>Na(+)</name>
        <dbReference type="ChEBI" id="CHEBI:29101"/>
        <note>structural</note>
    </ligand>
</feature>
<keyword evidence="9 14" id="KW-0472">Membrane</keyword>
<comment type="subcellular location">
    <subcellularLocation>
        <location evidence="1 14">Cell membrane</location>
        <topology evidence="1 14">Multi-pass membrane protein</topology>
    </subcellularLocation>
</comment>
<gene>
    <name evidence="14 15" type="primary">crcB</name>
    <name evidence="14" type="synonym">fluC</name>
    <name evidence="15" type="ORF">ACFFHF_20135</name>
</gene>
<evidence type="ECO:0000256" key="10">
    <source>
        <dbReference type="ARBA" id="ARBA00023303"/>
    </source>
</evidence>
<comment type="activity regulation">
    <text evidence="14">Na(+) is not transported, but it plays an essential structural role and its presence is essential for fluoride channel function.</text>
</comment>
<keyword evidence="4 14" id="KW-0812">Transmembrane</keyword>
<comment type="catalytic activity">
    <reaction evidence="12">
        <text>fluoride(in) = fluoride(out)</text>
        <dbReference type="Rhea" id="RHEA:76159"/>
        <dbReference type="ChEBI" id="CHEBI:17051"/>
    </reaction>
    <physiologicalReaction direction="left-to-right" evidence="12">
        <dbReference type="Rhea" id="RHEA:76160"/>
    </physiologicalReaction>
</comment>
<evidence type="ECO:0000256" key="9">
    <source>
        <dbReference type="ARBA" id="ARBA00023136"/>
    </source>
</evidence>
<evidence type="ECO:0000256" key="12">
    <source>
        <dbReference type="ARBA" id="ARBA00035585"/>
    </source>
</evidence>
<dbReference type="Proteomes" id="UP001589738">
    <property type="component" value="Unassembled WGS sequence"/>
</dbReference>
<evidence type="ECO:0000256" key="11">
    <source>
        <dbReference type="ARBA" id="ARBA00035120"/>
    </source>
</evidence>
<organism evidence="15 16">
    <name type="scientific">Robertmurraya beringensis</name>
    <dbReference type="NCBI Taxonomy" id="641660"/>
    <lineage>
        <taxon>Bacteria</taxon>
        <taxon>Bacillati</taxon>
        <taxon>Bacillota</taxon>
        <taxon>Bacilli</taxon>
        <taxon>Bacillales</taxon>
        <taxon>Bacillaceae</taxon>
        <taxon>Robertmurraya</taxon>
    </lineage>
</organism>
<reference evidence="15 16" key="1">
    <citation type="submission" date="2024-09" db="EMBL/GenBank/DDBJ databases">
        <authorList>
            <person name="Sun Q."/>
            <person name="Mori K."/>
        </authorList>
    </citation>
    <scope>NUCLEOTIDE SEQUENCE [LARGE SCALE GENOMIC DNA]</scope>
    <source>
        <strain evidence="15 16">CGMCC 1.9126</strain>
    </source>
</reference>
<evidence type="ECO:0000256" key="2">
    <source>
        <dbReference type="ARBA" id="ARBA00022448"/>
    </source>
</evidence>
<dbReference type="InterPro" id="IPR003691">
    <property type="entry name" value="FluC"/>
</dbReference>
<evidence type="ECO:0000256" key="5">
    <source>
        <dbReference type="ARBA" id="ARBA00022723"/>
    </source>
</evidence>
<dbReference type="PANTHER" id="PTHR28259:SF16">
    <property type="entry name" value="FLUORIDE-SPECIFIC ION CHANNEL FLUC 2"/>
    <property type="match status" value="1"/>
</dbReference>
<evidence type="ECO:0000256" key="14">
    <source>
        <dbReference type="HAMAP-Rule" id="MF_00454"/>
    </source>
</evidence>
<dbReference type="RefSeq" id="WP_160547046.1">
    <property type="nucleotide sequence ID" value="NZ_JBHLUU010000122.1"/>
</dbReference>
<feature type="binding site" evidence="14">
    <location>
        <position position="72"/>
    </location>
    <ligand>
        <name>Na(+)</name>
        <dbReference type="ChEBI" id="CHEBI:29101"/>
        <note>structural</note>
    </ligand>
</feature>
<keyword evidence="6 14" id="KW-1133">Transmembrane helix</keyword>
<evidence type="ECO:0000256" key="7">
    <source>
        <dbReference type="ARBA" id="ARBA00023053"/>
    </source>
</evidence>
<dbReference type="EMBL" id="JBHLUU010000122">
    <property type="protein sequence ID" value="MFC0477503.1"/>
    <property type="molecule type" value="Genomic_DNA"/>
</dbReference>
<dbReference type="PANTHER" id="PTHR28259">
    <property type="entry name" value="FLUORIDE EXPORT PROTEIN 1-RELATED"/>
    <property type="match status" value="1"/>
</dbReference>
<feature type="transmembrane region" description="Helical" evidence="14">
    <location>
        <begin position="93"/>
        <end position="114"/>
    </location>
</feature>
<proteinExistence type="inferred from homology"/>
<evidence type="ECO:0000256" key="3">
    <source>
        <dbReference type="ARBA" id="ARBA00022475"/>
    </source>
</evidence>
<accession>A0ABV6KVZ2</accession>
<evidence type="ECO:0000256" key="4">
    <source>
        <dbReference type="ARBA" id="ARBA00022692"/>
    </source>
</evidence>
<keyword evidence="2 14" id="KW-0813">Transport</keyword>